<feature type="compositionally biased region" description="Acidic residues" evidence="2">
    <location>
        <begin position="426"/>
        <end position="484"/>
    </location>
</feature>
<protein>
    <submittedName>
        <fullName evidence="3">Uncharacterized protein</fullName>
    </submittedName>
</protein>
<feature type="coiled-coil region" evidence="1">
    <location>
        <begin position="43"/>
        <end position="79"/>
    </location>
</feature>
<organism evidence="3 4">
    <name type="scientific">Polarella glacialis</name>
    <name type="common">Dinoflagellate</name>
    <dbReference type="NCBI Taxonomy" id="89957"/>
    <lineage>
        <taxon>Eukaryota</taxon>
        <taxon>Sar</taxon>
        <taxon>Alveolata</taxon>
        <taxon>Dinophyceae</taxon>
        <taxon>Suessiales</taxon>
        <taxon>Suessiaceae</taxon>
        <taxon>Polarella</taxon>
    </lineage>
</organism>
<feature type="region of interest" description="Disordered" evidence="2">
    <location>
        <begin position="152"/>
        <end position="191"/>
    </location>
</feature>
<keyword evidence="4" id="KW-1185">Reference proteome</keyword>
<dbReference type="Proteomes" id="UP000654075">
    <property type="component" value="Unassembled WGS sequence"/>
</dbReference>
<evidence type="ECO:0000256" key="2">
    <source>
        <dbReference type="SAM" id="MobiDB-lite"/>
    </source>
</evidence>
<feature type="compositionally biased region" description="Basic and acidic residues" evidence="2">
    <location>
        <begin position="152"/>
        <end position="176"/>
    </location>
</feature>
<accession>A0A813EZ02</accession>
<feature type="compositionally biased region" description="Basic and acidic residues" evidence="2">
    <location>
        <begin position="503"/>
        <end position="517"/>
    </location>
</feature>
<name>A0A813EZ02_POLGL</name>
<sequence>MGLDVSLSPGELERYQRETDRKLRCERLKQVRQREDAITRTVRQEYERRRLQEERALQAAEVRAELESKRARLAGLLEEKAICEAARGGAARAAELHARQARADEARAVAVEARRKEQEALRSLEALRHCREGRLAAERQVSEARERRLQVHSAEERRARRAADLGRDVAAAKERAAQATQQQASEAAKWGPKQVLRVDSAWGVEQYAKTYYHVIQHGEGASNGEKDDACLIEAEFDRPLSPPPRPSPLQLQKAADRGRAAESGLATTKKQLEAERQLAQEVALKRQEKVQQTASAGRPRSGSPRWTAELLPWRVESTSKTARAEMDEILAQSGIPSPAAGLKAWEPIAQAAVQGKACKRRKGSSTGAANKAELQPTTTSPGTGTQKPAGRILACFTEPVPRVLPDASSLRRTDSNSFTAGRGADQEGEEEEEEEEEQGEEEEEEEEMTQDDEVDEDEEEEEEEDEEDDLEEEEEEEDEEEDEQLETHGGLVISHDAFSFSPGREERNPQVSRRDFS</sequence>
<dbReference type="EMBL" id="CAJNNV010016074">
    <property type="protein sequence ID" value="CAE8604125.1"/>
    <property type="molecule type" value="Genomic_DNA"/>
</dbReference>
<dbReference type="AlphaFoldDB" id="A0A813EZ02"/>
<comment type="caution">
    <text evidence="3">The sequence shown here is derived from an EMBL/GenBank/DDBJ whole genome shotgun (WGS) entry which is preliminary data.</text>
</comment>
<evidence type="ECO:0000313" key="3">
    <source>
        <dbReference type="EMBL" id="CAE8604125.1"/>
    </source>
</evidence>
<gene>
    <name evidence="3" type="ORF">PGLA1383_LOCUS22310</name>
</gene>
<feature type="region of interest" description="Disordered" evidence="2">
    <location>
        <begin position="237"/>
        <end position="266"/>
    </location>
</feature>
<feature type="region of interest" description="Disordered" evidence="2">
    <location>
        <begin position="354"/>
        <end position="517"/>
    </location>
</feature>
<feature type="compositionally biased region" description="Low complexity" evidence="2">
    <location>
        <begin position="177"/>
        <end position="188"/>
    </location>
</feature>
<proteinExistence type="predicted"/>
<keyword evidence="1" id="KW-0175">Coiled coil</keyword>
<feature type="non-terminal residue" evidence="3">
    <location>
        <position position="517"/>
    </location>
</feature>
<evidence type="ECO:0000256" key="1">
    <source>
        <dbReference type="SAM" id="Coils"/>
    </source>
</evidence>
<feature type="region of interest" description="Disordered" evidence="2">
    <location>
        <begin position="286"/>
        <end position="309"/>
    </location>
</feature>
<evidence type="ECO:0000313" key="4">
    <source>
        <dbReference type="Proteomes" id="UP000654075"/>
    </source>
</evidence>
<feature type="compositionally biased region" description="Low complexity" evidence="2">
    <location>
        <begin position="375"/>
        <end position="386"/>
    </location>
</feature>
<reference evidence="3" key="1">
    <citation type="submission" date="2021-02" db="EMBL/GenBank/DDBJ databases">
        <authorList>
            <person name="Dougan E. K."/>
            <person name="Rhodes N."/>
            <person name="Thang M."/>
            <person name="Chan C."/>
        </authorList>
    </citation>
    <scope>NUCLEOTIDE SEQUENCE</scope>
</reference>